<protein>
    <recommendedName>
        <fullName evidence="3">Spackle periplasmic protein</fullName>
    </recommendedName>
</protein>
<name>A0A1D3RKA9_9CAUD</name>
<dbReference type="EMBL" id="LT614807">
    <property type="protein sequence ID" value="SCN45724.1"/>
    <property type="molecule type" value="Genomic_DNA"/>
</dbReference>
<sequence length="93" mass="10110">MKKLVLALIFAVSSCSAVPAMAKADYTSIPCIKFVEGDWDKVKPKLIHDLEAGADKNQKMLIEDLGESDLVVAGTNLYCENASVPEVLEWIGL</sequence>
<dbReference type="KEGG" id="vg:65109178"/>
<keyword evidence="2" id="KW-1185">Reference proteome</keyword>
<dbReference type="GeneID" id="65109178"/>
<dbReference type="RefSeq" id="YP_010091646.1">
    <property type="nucleotide sequence ID" value="NC_055726.1"/>
</dbReference>
<evidence type="ECO:0000313" key="1">
    <source>
        <dbReference type="EMBL" id="SCN45724.1"/>
    </source>
</evidence>
<organism evidence="1 2">
    <name type="scientific">Cronobacter phage Pet-CM3-4</name>
    <dbReference type="NCBI Taxonomy" id="1892569"/>
    <lineage>
        <taxon>Viruses</taxon>
        <taxon>Duplodnaviria</taxon>
        <taxon>Heunggongvirae</taxon>
        <taxon>Uroviricota</taxon>
        <taxon>Caudoviricetes</taxon>
        <taxon>Pantevenvirales</taxon>
        <taxon>Straboviridae</taxon>
        <taxon>Tevenvirinae</taxon>
        <taxon>Karamvirus</taxon>
        <taxon>Karamvirus petcm34</taxon>
    </lineage>
</organism>
<dbReference type="Proteomes" id="UP000279601">
    <property type="component" value="Segment"/>
</dbReference>
<proteinExistence type="predicted"/>
<dbReference type="PROSITE" id="PS51257">
    <property type="entry name" value="PROKAR_LIPOPROTEIN"/>
    <property type="match status" value="1"/>
</dbReference>
<evidence type="ECO:0000313" key="2">
    <source>
        <dbReference type="Proteomes" id="UP000279601"/>
    </source>
</evidence>
<dbReference type="InterPro" id="IPR046391">
    <property type="entry name" value="SPACKLE_T4"/>
</dbReference>
<dbReference type="Pfam" id="PF25676">
    <property type="entry name" value="T4_Spackle"/>
    <property type="match status" value="1"/>
</dbReference>
<accession>A0A1D3RKA9</accession>
<reference evidence="2" key="1">
    <citation type="submission" date="2016-09" db="EMBL/GenBank/DDBJ databases">
        <authorList>
            <person name="Kajsik M."/>
        </authorList>
    </citation>
    <scope>NUCLEOTIDE SEQUENCE [LARGE SCALE GENOMIC DNA]</scope>
</reference>
<evidence type="ECO:0008006" key="3">
    <source>
        <dbReference type="Google" id="ProtNLM"/>
    </source>
</evidence>